<evidence type="ECO:0000313" key="11">
    <source>
        <dbReference type="EMBL" id="ORE07461.1"/>
    </source>
</evidence>
<protein>
    <submittedName>
        <fullName evidence="11">Mitochondrial carrier</fullName>
    </submittedName>
</protein>
<proteinExistence type="inferred from homology"/>
<dbReference type="PROSITE" id="PS51257">
    <property type="entry name" value="PROKAR_LIPOPROTEIN"/>
    <property type="match status" value="1"/>
</dbReference>
<evidence type="ECO:0000256" key="2">
    <source>
        <dbReference type="ARBA" id="ARBA00006375"/>
    </source>
</evidence>
<evidence type="ECO:0000256" key="4">
    <source>
        <dbReference type="ARBA" id="ARBA00022692"/>
    </source>
</evidence>
<dbReference type="SUPFAM" id="SSF103506">
    <property type="entry name" value="Mitochondrial carrier"/>
    <property type="match status" value="1"/>
</dbReference>
<evidence type="ECO:0000256" key="3">
    <source>
        <dbReference type="ARBA" id="ARBA00022448"/>
    </source>
</evidence>
<feature type="repeat" description="Solcar" evidence="9">
    <location>
        <begin position="8"/>
        <end position="89"/>
    </location>
</feature>
<dbReference type="InterPro" id="IPR002067">
    <property type="entry name" value="MCP"/>
</dbReference>
<dbReference type="GO" id="GO:0031966">
    <property type="term" value="C:mitochondrial membrane"/>
    <property type="evidence" value="ECO:0007669"/>
    <property type="project" value="UniProtKB-SubCell"/>
</dbReference>
<dbReference type="Gene3D" id="1.50.40.10">
    <property type="entry name" value="Mitochondrial carrier domain"/>
    <property type="match status" value="1"/>
</dbReference>
<evidence type="ECO:0000256" key="1">
    <source>
        <dbReference type="ARBA" id="ARBA00004225"/>
    </source>
</evidence>
<dbReference type="AlphaFoldDB" id="A0A1X0R666"/>
<name>A0A1X0R666_RHIZD</name>
<dbReference type="Proteomes" id="UP000242414">
    <property type="component" value="Unassembled WGS sequence"/>
</dbReference>
<evidence type="ECO:0000256" key="5">
    <source>
        <dbReference type="ARBA" id="ARBA00022737"/>
    </source>
</evidence>
<dbReference type="FunFam" id="1.50.40.10:FF:000107">
    <property type="entry name" value="Mitochondrial dicarboxylate carrier"/>
    <property type="match status" value="1"/>
</dbReference>
<keyword evidence="3 10" id="KW-0813">Transport</keyword>
<evidence type="ECO:0000256" key="7">
    <source>
        <dbReference type="ARBA" id="ARBA00023128"/>
    </source>
</evidence>
<comment type="similarity">
    <text evidence="2 10">Belongs to the mitochondrial carrier (TC 2.A.29) family.</text>
</comment>
<keyword evidence="4 9" id="KW-0812">Transmembrane</keyword>
<dbReference type="Pfam" id="PF00153">
    <property type="entry name" value="Mito_carr"/>
    <property type="match status" value="3"/>
</dbReference>
<accession>A0A1X0R666</accession>
<evidence type="ECO:0000256" key="9">
    <source>
        <dbReference type="PROSITE-ProRule" id="PRU00282"/>
    </source>
</evidence>
<reference evidence="11" key="1">
    <citation type="journal article" date="2016" name="Proc. Natl. Acad. Sci. U.S.A.">
        <title>Lipid metabolic changes in an early divergent fungus govern the establishment of a mutualistic symbiosis with endobacteria.</title>
        <authorList>
            <person name="Lastovetsky O.A."/>
            <person name="Gaspar M.L."/>
            <person name="Mondo S.J."/>
            <person name="LaButti K.M."/>
            <person name="Sandor L."/>
            <person name="Grigoriev I.V."/>
            <person name="Henry S.A."/>
            <person name="Pawlowska T.E."/>
        </authorList>
    </citation>
    <scope>NUCLEOTIDE SEQUENCE [LARGE SCALE GENOMIC DNA]</scope>
    <source>
        <strain evidence="11">ATCC 52814</strain>
    </source>
</reference>
<dbReference type="PRINTS" id="PR00784">
    <property type="entry name" value="MTUNCOUPLING"/>
</dbReference>
<sequence length="320" mass="35460">MATVKRSHPFYFGGAASCVAAIVVHPFDLTKVRLQNTKGSAKLGMFSTMVKIAQNEGFIKLYAGLSASILRQATYSTVRFGVYEKLKDLVSKNKSKFKKKRSEIDYDSIRLITCIEANLGELLVCSSIAGALGGACGNPGDVINVRMQNDGQLPPHQRRNYKHAIDGIIRISREEGFSALFRGLGPNINRAILMTSSQCVSYDMFKYLLLNHTPMQDGLTLHFSSSVLAGLVATTVCSPVDVIKTRIMSASTSDHRMTSTAIMKQMFKAEGISSFFKGWTPAFIRLGPQTIITFVVLEQFKSWHNIFMDRKQQKLNVAKL</sequence>
<dbReference type="VEuPathDB" id="FungiDB:BCV72DRAFT_226534"/>
<keyword evidence="5" id="KW-0677">Repeat</keyword>
<evidence type="ECO:0000256" key="6">
    <source>
        <dbReference type="ARBA" id="ARBA00022989"/>
    </source>
</evidence>
<dbReference type="InterPro" id="IPR050391">
    <property type="entry name" value="Mito_Metabolite_Transporter"/>
</dbReference>
<dbReference type="PROSITE" id="PS50920">
    <property type="entry name" value="SOLCAR"/>
    <property type="match status" value="3"/>
</dbReference>
<feature type="repeat" description="Solcar" evidence="9">
    <location>
        <begin position="121"/>
        <end position="208"/>
    </location>
</feature>
<dbReference type="EMBL" id="KV921903">
    <property type="protein sequence ID" value="ORE07461.1"/>
    <property type="molecule type" value="Genomic_DNA"/>
</dbReference>
<dbReference type="PANTHER" id="PTHR45618">
    <property type="entry name" value="MITOCHONDRIAL DICARBOXYLATE CARRIER-RELATED"/>
    <property type="match status" value="1"/>
</dbReference>
<dbReference type="GO" id="GO:0055085">
    <property type="term" value="P:transmembrane transport"/>
    <property type="evidence" value="ECO:0007669"/>
    <property type="project" value="InterPro"/>
</dbReference>
<comment type="subcellular location">
    <subcellularLocation>
        <location evidence="1">Mitochondrion membrane</location>
        <topology evidence="1">Multi-pass membrane protein</topology>
    </subcellularLocation>
</comment>
<keyword evidence="7" id="KW-0496">Mitochondrion</keyword>
<evidence type="ECO:0000256" key="10">
    <source>
        <dbReference type="RuleBase" id="RU000488"/>
    </source>
</evidence>
<feature type="repeat" description="Solcar" evidence="9">
    <location>
        <begin position="217"/>
        <end position="303"/>
    </location>
</feature>
<keyword evidence="6" id="KW-1133">Transmembrane helix</keyword>
<evidence type="ECO:0000256" key="8">
    <source>
        <dbReference type="ARBA" id="ARBA00023136"/>
    </source>
</evidence>
<organism evidence="11">
    <name type="scientific">Rhizopus microsporus var. microsporus</name>
    <dbReference type="NCBI Taxonomy" id="86635"/>
    <lineage>
        <taxon>Eukaryota</taxon>
        <taxon>Fungi</taxon>
        <taxon>Fungi incertae sedis</taxon>
        <taxon>Mucoromycota</taxon>
        <taxon>Mucoromycotina</taxon>
        <taxon>Mucoromycetes</taxon>
        <taxon>Mucorales</taxon>
        <taxon>Mucorineae</taxon>
        <taxon>Rhizopodaceae</taxon>
        <taxon>Rhizopus</taxon>
    </lineage>
</organism>
<keyword evidence="8 9" id="KW-0472">Membrane</keyword>
<gene>
    <name evidence="11" type="ORF">BCV72DRAFT_226534</name>
</gene>
<dbReference type="OrthoDB" id="448427at2759"/>
<dbReference type="InterPro" id="IPR018108">
    <property type="entry name" value="MCP_transmembrane"/>
</dbReference>
<dbReference type="InterPro" id="IPR023395">
    <property type="entry name" value="MCP_dom_sf"/>
</dbReference>